<name>A0ABT2HN41_9MICC</name>
<dbReference type="InterPro" id="IPR022898">
    <property type="entry name" value="RNase_HII"/>
</dbReference>
<evidence type="ECO:0000256" key="7">
    <source>
        <dbReference type="ARBA" id="ARBA00022722"/>
    </source>
</evidence>
<reference evidence="15 16" key="1">
    <citation type="submission" date="2022-04" db="EMBL/GenBank/DDBJ databases">
        <title>Human microbiome associated bacterial genomes.</title>
        <authorList>
            <person name="Sandstrom S."/>
            <person name="Salamzade R."/>
            <person name="Kalan L.R."/>
        </authorList>
    </citation>
    <scope>NUCLEOTIDE SEQUENCE [LARGE SCALE GENOMIC DNA]</scope>
    <source>
        <strain evidence="16">p3-SID767</strain>
    </source>
</reference>
<evidence type="ECO:0000256" key="6">
    <source>
        <dbReference type="ARBA" id="ARBA00022490"/>
    </source>
</evidence>
<dbReference type="PROSITE" id="PS51975">
    <property type="entry name" value="RNASE_H_2"/>
    <property type="match status" value="1"/>
</dbReference>
<keyword evidence="16" id="KW-1185">Reference proteome</keyword>
<dbReference type="NCBIfam" id="NF000595">
    <property type="entry name" value="PRK00015.1-3"/>
    <property type="match status" value="1"/>
</dbReference>
<dbReference type="InterPro" id="IPR036397">
    <property type="entry name" value="RNaseH_sf"/>
</dbReference>
<comment type="cofactor">
    <cofactor evidence="12">
        <name>Mn(2+)</name>
        <dbReference type="ChEBI" id="CHEBI:29035"/>
    </cofactor>
    <cofactor evidence="12">
        <name>Mg(2+)</name>
        <dbReference type="ChEBI" id="CHEBI:18420"/>
    </cofactor>
    <text evidence="12">Manganese or magnesium. Binds 1 divalent metal ion per monomer in the absence of substrate. May bind a second metal ion after substrate binding.</text>
</comment>
<dbReference type="GO" id="GO:0004523">
    <property type="term" value="F:RNA-DNA hybrid ribonuclease activity"/>
    <property type="evidence" value="ECO:0007669"/>
    <property type="project" value="UniProtKB-EC"/>
</dbReference>
<organism evidence="15 16">
    <name type="scientific">Nesterenkonia massiliensis</name>
    <dbReference type="NCBI Taxonomy" id="1232429"/>
    <lineage>
        <taxon>Bacteria</taxon>
        <taxon>Bacillati</taxon>
        <taxon>Actinomycetota</taxon>
        <taxon>Actinomycetes</taxon>
        <taxon>Micrococcales</taxon>
        <taxon>Micrococcaceae</taxon>
        <taxon>Nesterenkonia</taxon>
    </lineage>
</organism>
<feature type="binding site" evidence="12">
    <location>
        <position position="136"/>
    </location>
    <ligand>
        <name>a divalent metal cation</name>
        <dbReference type="ChEBI" id="CHEBI:60240"/>
    </ligand>
</feature>
<feature type="domain" description="RNase H type-2" evidence="14">
    <location>
        <begin position="20"/>
        <end position="228"/>
    </location>
</feature>
<evidence type="ECO:0000256" key="12">
    <source>
        <dbReference type="PROSITE-ProRule" id="PRU01319"/>
    </source>
</evidence>
<keyword evidence="11" id="KW-0464">Manganese</keyword>
<evidence type="ECO:0000259" key="14">
    <source>
        <dbReference type="PROSITE" id="PS51975"/>
    </source>
</evidence>
<comment type="function">
    <text evidence="3 13">Endonuclease that specifically degrades the RNA of RNA-DNA hybrids.</text>
</comment>
<dbReference type="PANTHER" id="PTHR10954:SF18">
    <property type="entry name" value="RIBONUCLEASE HII"/>
    <property type="match status" value="1"/>
</dbReference>
<keyword evidence="7 12" id="KW-0540">Nuclease</keyword>
<evidence type="ECO:0000256" key="13">
    <source>
        <dbReference type="RuleBase" id="RU003515"/>
    </source>
</evidence>
<evidence type="ECO:0000256" key="1">
    <source>
        <dbReference type="ARBA" id="ARBA00000077"/>
    </source>
</evidence>
<dbReference type="Proteomes" id="UP001205046">
    <property type="component" value="Unassembled WGS sequence"/>
</dbReference>
<evidence type="ECO:0000256" key="4">
    <source>
        <dbReference type="ARBA" id="ARBA00004496"/>
    </source>
</evidence>
<dbReference type="PANTHER" id="PTHR10954">
    <property type="entry name" value="RIBONUCLEASE H2 SUBUNIT A"/>
    <property type="match status" value="1"/>
</dbReference>
<dbReference type="EC" id="3.1.26.4" evidence="13"/>
<keyword evidence="8 12" id="KW-0479">Metal-binding</keyword>
<gene>
    <name evidence="15" type="ORF">M3B43_01960</name>
</gene>
<feature type="binding site" evidence="12">
    <location>
        <position position="26"/>
    </location>
    <ligand>
        <name>a divalent metal cation</name>
        <dbReference type="ChEBI" id="CHEBI:60240"/>
    </ligand>
</feature>
<dbReference type="Pfam" id="PF01351">
    <property type="entry name" value="RNase_HII"/>
    <property type="match status" value="1"/>
</dbReference>
<dbReference type="InterPro" id="IPR001352">
    <property type="entry name" value="RNase_HII/HIII"/>
</dbReference>
<keyword evidence="9 12" id="KW-0255">Endonuclease</keyword>
<dbReference type="CDD" id="cd07182">
    <property type="entry name" value="RNase_HII_bacteria_HII_like"/>
    <property type="match status" value="1"/>
</dbReference>
<feature type="binding site" evidence="12">
    <location>
        <position position="27"/>
    </location>
    <ligand>
        <name>a divalent metal cation</name>
        <dbReference type="ChEBI" id="CHEBI:60240"/>
    </ligand>
</feature>
<evidence type="ECO:0000256" key="9">
    <source>
        <dbReference type="ARBA" id="ARBA00022759"/>
    </source>
</evidence>
<evidence type="ECO:0000256" key="5">
    <source>
        <dbReference type="ARBA" id="ARBA00007383"/>
    </source>
</evidence>
<dbReference type="InterPro" id="IPR012337">
    <property type="entry name" value="RNaseH-like_sf"/>
</dbReference>
<comment type="catalytic activity">
    <reaction evidence="1 12 13">
        <text>Endonucleolytic cleavage to 5'-phosphomonoester.</text>
        <dbReference type="EC" id="3.1.26.4"/>
    </reaction>
</comment>
<accession>A0ABT2HN41</accession>
<dbReference type="Gene3D" id="3.30.420.10">
    <property type="entry name" value="Ribonuclease H-like superfamily/Ribonuclease H"/>
    <property type="match status" value="1"/>
</dbReference>
<protein>
    <recommendedName>
        <fullName evidence="13">Ribonuclease</fullName>
        <ecNumber evidence="13">3.1.26.4</ecNumber>
    </recommendedName>
</protein>
<dbReference type="InterPro" id="IPR024567">
    <property type="entry name" value="RNase_HII/HIII_dom"/>
</dbReference>
<comment type="caution">
    <text evidence="15">The sequence shown here is derived from an EMBL/GenBank/DDBJ whole genome shotgun (WGS) entry which is preliminary data.</text>
</comment>
<sequence length="228" mass="24586">MPANATLLPEFALRRETGARLIAGIDEVGRGALAGPVSVGVVVMDLESQLLQSVAEETGVCEQLDGVRDSKLLSAVARNRWQPQICEHAQAHAVEHRSAEYIDRHGITAALRDAGLAGLRAVEADLGRPLDMVILDGTHDWLTGGSSPRVRTMRKADTLSLTVACASVLAKVERDKLMTQLAQQHPVYGWDSNKGYGSANHRDAIQEAGVTAYHRRSWNLGLQALPGL</sequence>
<evidence type="ECO:0000256" key="3">
    <source>
        <dbReference type="ARBA" id="ARBA00004065"/>
    </source>
</evidence>
<evidence type="ECO:0000313" key="15">
    <source>
        <dbReference type="EMBL" id="MCT1606106.1"/>
    </source>
</evidence>
<evidence type="ECO:0000256" key="11">
    <source>
        <dbReference type="ARBA" id="ARBA00023211"/>
    </source>
</evidence>
<evidence type="ECO:0000256" key="10">
    <source>
        <dbReference type="ARBA" id="ARBA00022801"/>
    </source>
</evidence>
<dbReference type="SUPFAM" id="SSF53098">
    <property type="entry name" value="Ribonuclease H-like"/>
    <property type="match status" value="1"/>
</dbReference>
<dbReference type="EMBL" id="JALXMO010000003">
    <property type="protein sequence ID" value="MCT1606106.1"/>
    <property type="molecule type" value="Genomic_DNA"/>
</dbReference>
<proteinExistence type="inferred from homology"/>
<evidence type="ECO:0000256" key="8">
    <source>
        <dbReference type="ARBA" id="ARBA00022723"/>
    </source>
</evidence>
<evidence type="ECO:0000256" key="2">
    <source>
        <dbReference type="ARBA" id="ARBA00001946"/>
    </source>
</evidence>
<comment type="subcellular location">
    <subcellularLocation>
        <location evidence="4">Cytoplasm</location>
    </subcellularLocation>
</comment>
<evidence type="ECO:0000313" key="16">
    <source>
        <dbReference type="Proteomes" id="UP001205046"/>
    </source>
</evidence>
<keyword evidence="6" id="KW-0963">Cytoplasm</keyword>
<dbReference type="RefSeq" id="WP_044492793.1">
    <property type="nucleotide sequence ID" value="NZ_CABKSP010000001.1"/>
</dbReference>
<keyword evidence="10 12" id="KW-0378">Hydrolase</keyword>
<comment type="cofactor">
    <cofactor evidence="2">
        <name>Mg(2+)</name>
        <dbReference type="ChEBI" id="CHEBI:18420"/>
    </cofactor>
</comment>
<comment type="similarity">
    <text evidence="5 13">Belongs to the RNase HII family.</text>
</comment>